<sequence length="146" mass="16443">MDLTFPPISSFGGPTMKPLSLLQPYASAYSLSGPIQRWTHRGYRGWPSLLCFTDPTQDHTTSFHCLEMPCLLIPSSADEHLCCFHFLAITKMLLRASMIFAHLKKCFSPLLLWEISPWLCPFFVAQPSPRFWLSLSGSMSAPCLTS</sequence>
<reference evidence="2" key="3">
    <citation type="submission" date="2005-07" db="EMBL/GenBank/DDBJ databases">
        <authorList>
            <person name="Mural R.J."/>
            <person name="Istrail S."/>
            <person name="Sutton G."/>
            <person name="Florea L."/>
            <person name="Halpern A.L."/>
            <person name="Mobarry C.M."/>
            <person name="Lippert R."/>
            <person name="Walenz B."/>
            <person name="Shatkay H."/>
            <person name="Dew I."/>
            <person name="Miller J.R."/>
            <person name="Flanigan M.J."/>
            <person name="Edwards N.J."/>
            <person name="Bolanos R."/>
            <person name="Fasulo D."/>
            <person name="Halldorsson B.V."/>
            <person name="Hannenhalli S."/>
            <person name="Turner R."/>
            <person name="Yooseph S."/>
            <person name="Lu F."/>
            <person name="Nusskern D.R."/>
            <person name="Shue B.C."/>
            <person name="Zheng X.H."/>
            <person name="Zhong F."/>
            <person name="Delcher A.L."/>
            <person name="Huson D.H."/>
            <person name="Kravitz S.A."/>
            <person name="Mouchard L."/>
            <person name="Reinert K."/>
            <person name="Remington K.A."/>
            <person name="Clark A.G."/>
            <person name="Waterman M.S."/>
            <person name="Eichler E.E."/>
            <person name="Adams M.D."/>
            <person name="Hunkapiller M.W."/>
            <person name="Myers E.W."/>
            <person name="Venter J.C."/>
        </authorList>
    </citation>
    <scope>NUCLEOTIDE SEQUENCE</scope>
</reference>
<evidence type="ECO:0000313" key="1">
    <source>
        <dbReference type="EMBL" id="BAB15676.1"/>
    </source>
</evidence>
<evidence type="ECO:0000313" key="2">
    <source>
        <dbReference type="EMBL" id="EAW77129.1"/>
    </source>
</evidence>
<proteinExistence type="evidence at transcript level"/>
<reference evidence="2" key="2">
    <citation type="journal article" date="2001" name="Science">
        <title>The sequence of the human genome.</title>
        <authorList>
            <person name="Venter J.C."/>
            <person name="Adams M.D."/>
            <person name="Myers E.W."/>
            <person name="Li P.W."/>
            <person name="Mural R.J."/>
            <person name="Sutton G.G."/>
            <person name="Smith H.O."/>
            <person name="Yandell M."/>
            <person name="Evans C.A."/>
            <person name="Holt R.A."/>
            <person name="Gocayne J.D."/>
            <person name="Amanatides P."/>
            <person name="Ballew R.M."/>
            <person name="Huson D.H."/>
            <person name="Wortman J.R."/>
            <person name="Zhang Q."/>
            <person name="Kodira C.D."/>
            <person name="Zheng X.H."/>
            <person name="Chen L."/>
            <person name="Skupski M."/>
            <person name="Subramanian G."/>
            <person name="Thomas P.D."/>
            <person name="Zhang J."/>
            <person name="Gabor Miklos G.L."/>
            <person name="Nelson C."/>
            <person name="Broder S."/>
            <person name="Clark A.G."/>
            <person name="Nadeau J."/>
            <person name="McKusick V.A."/>
            <person name="Zinder N."/>
            <person name="Levine A.J."/>
            <person name="Roberts R.J."/>
            <person name="Simon M."/>
            <person name="Slayman C."/>
            <person name="Hunkapiller M."/>
            <person name="Bolanos R."/>
            <person name="Delcher A."/>
            <person name="Dew I."/>
            <person name="Fasulo D."/>
            <person name="Flanigan M."/>
            <person name="Florea L."/>
            <person name="Halpern A."/>
            <person name="Hannenhalli S."/>
            <person name="Kravitz S."/>
            <person name="Levy S."/>
            <person name="Mobarry C."/>
            <person name="Reinert K."/>
            <person name="Remington K."/>
            <person name="Abu-Threideh J."/>
            <person name="Beasley E."/>
            <person name="Biddick K."/>
            <person name="Bonazzi V."/>
            <person name="Brandon R."/>
            <person name="Cargill M."/>
            <person name="Chandramouliswaran I."/>
            <person name="Charlab R."/>
            <person name="Chaturvedi K."/>
            <person name="Deng Z."/>
            <person name="Di Francesco V."/>
            <person name="Dunn P."/>
            <person name="Eilbeck K."/>
            <person name="Evangelista C."/>
            <person name="Gabrielian A.E."/>
            <person name="Gan W."/>
            <person name="Ge W."/>
            <person name="Gong F."/>
            <person name="Gu Z."/>
            <person name="Guan P."/>
            <person name="Heiman T.J."/>
            <person name="Higgins M.E."/>
            <person name="Ji R.R."/>
            <person name="Ke Z."/>
            <person name="Ketchum K.A."/>
            <person name="Lai Z."/>
            <person name="Lei Y."/>
            <person name="Li Z."/>
            <person name="Li J."/>
            <person name="Liang Y."/>
            <person name="Lin X."/>
            <person name="Lu F."/>
            <person name="Merkulov G.V."/>
            <person name="Milshina N."/>
            <person name="Moore H.M."/>
            <person name="Naik A.K."/>
            <person name="Narayan V.A."/>
            <person name="Neelam B."/>
            <person name="Nusskern D."/>
            <person name="Rusch D.B."/>
            <person name="Salzberg S."/>
            <person name="Shao W."/>
            <person name="Shue B."/>
            <person name="Sun J."/>
            <person name="Wang Z."/>
            <person name="Wang A."/>
            <person name="Wang X."/>
            <person name="Wang J."/>
            <person name="Wei M."/>
            <person name="Wides R."/>
            <person name="Xiao C."/>
            <person name="Yan C."/>
            <person name="Yao A."/>
            <person name="Ye J."/>
            <person name="Zhan M."/>
            <person name="Zhang W."/>
            <person name="Zhang H."/>
            <person name="Zhao Q."/>
            <person name="Zheng L."/>
            <person name="Zhong F."/>
            <person name="Zhong W."/>
            <person name="Zhu S."/>
            <person name="Zhao S."/>
            <person name="Gilbert D."/>
            <person name="Baumhueter S."/>
            <person name="Spier G."/>
            <person name="Carter C."/>
            <person name="Cravchik A."/>
            <person name="Woodage T."/>
            <person name="Ali F."/>
            <person name="An H."/>
            <person name="Awe A."/>
            <person name="Baldwin D."/>
            <person name="Baden H."/>
            <person name="Barnstead M."/>
            <person name="Barrow I."/>
            <person name="Beeson K."/>
            <person name="Busam D."/>
            <person name="Carver A."/>
            <person name="Center A."/>
            <person name="Cheng M.L."/>
            <person name="Curry L."/>
            <person name="Danaher S."/>
            <person name="Davenport L."/>
            <person name="Desilets R."/>
            <person name="Dietz S."/>
            <person name="Dodson K."/>
            <person name="Doup L."/>
            <person name="Ferriera S."/>
            <person name="Garg N."/>
            <person name="Gluecksmann A."/>
            <person name="Hart B."/>
            <person name="Haynes J."/>
            <person name="Haynes C."/>
            <person name="Heiner C."/>
            <person name="Hladun S."/>
            <person name="Hostin D."/>
            <person name="Houck J."/>
            <person name="Howland T."/>
            <person name="Ibegwam C."/>
            <person name="Johnson J."/>
            <person name="Kalush F."/>
            <person name="Kline L."/>
            <person name="Koduru S."/>
            <person name="Love A."/>
            <person name="Mann F."/>
            <person name="May D."/>
            <person name="McCawley S."/>
            <person name="McIntosh T."/>
            <person name="McMullen I."/>
            <person name="Moy M."/>
            <person name="Moy L."/>
            <person name="Murphy B."/>
            <person name="Nelson K."/>
            <person name="Pfannkoch C."/>
            <person name="Pratts E."/>
            <person name="Puri V."/>
            <person name="Qureshi H."/>
            <person name="Reardon M."/>
            <person name="Rodriguez R."/>
            <person name="Rogers Y.H."/>
            <person name="Romblad D."/>
            <person name="Ruhfel B."/>
            <person name="Scott R."/>
            <person name="Sitter C."/>
            <person name="Smallwood M."/>
            <person name="Stewart E."/>
            <person name="Strong R."/>
            <person name="Suh E."/>
            <person name="Thomas R."/>
            <person name="Tint N.N."/>
            <person name="Tse S."/>
            <person name="Vech C."/>
            <person name="Wang G."/>
            <person name="Wetter J."/>
            <person name="Williams S."/>
            <person name="Williams M."/>
            <person name="Windsor S."/>
            <person name="Winn-Deen E."/>
            <person name="Wolfe K."/>
            <person name="Zaveri J."/>
            <person name="Zaveri K."/>
            <person name="Abril J.F."/>
            <person name="Guigo R."/>
            <person name="Campbell M.J."/>
            <person name="Sjolander K.V."/>
            <person name="Karlak B."/>
            <person name="Kejariwal A."/>
            <person name="Mi H."/>
            <person name="Lazareva B."/>
            <person name="Hatton T."/>
            <person name="Narechania A."/>
            <person name="Diemer K."/>
            <person name="Muruganujan A."/>
            <person name="Guo N."/>
            <person name="Sato S."/>
            <person name="Bafna V."/>
            <person name="Istrail S."/>
            <person name="Lippert R."/>
            <person name="Schwartz R."/>
            <person name="Walenz B."/>
            <person name="Yooseph S."/>
            <person name="Allen D."/>
            <person name="Basu A."/>
            <person name="Baxendale J."/>
            <person name="Blick L."/>
            <person name="Caminha M."/>
            <person name="Carnes-Stine J."/>
            <person name="Caulk P."/>
            <person name="Chiang Y.H."/>
            <person name="Coyne M."/>
            <person name="Dahlke C."/>
            <person name="Mays A."/>
            <person name="Dombroski M."/>
            <person name="Donnelly M."/>
            <person name="Ely D."/>
            <person name="Esparham S."/>
            <person name="Fosler C."/>
            <person name="Gire H."/>
            <person name="Glanowski S."/>
            <person name="Glasser K."/>
            <person name="Glodek A."/>
            <person name="Gorokhov M."/>
            <person name="Graham K."/>
            <person name="Gropman B."/>
            <person name="Harris M."/>
            <person name="Heil J."/>
            <person name="Henderson S."/>
            <person name="Hoover J."/>
            <person name="Jennings D."/>
            <person name="Jordan C."/>
            <person name="Jordan J."/>
            <person name="Kasha J."/>
            <person name="Kagan L."/>
            <person name="Kraft C."/>
            <person name="Levitsky A."/>
            <person name="Lewis M."/>
            <person name="Liu X."/>
            <person name="Lopez J."/>
            <person name="Ma D."/>
            <person name="Majoros W."/>
            <person name="McDaniel J."/>
            <person name="Murphy S."/>
            <person name="Newman M."/>
            <person name="Nguyen T."/>
            <person name="Nguyen N."/>
            <person name="Nodell M."/>
            <person name="Pan S."/>
            <person name="Peck J."/>
            <person name="Peterson M."/>
            <person name="Rowe W."/>
            <person name="Sanders R."/>
            <person name="Scott J."/>
            <person name="Simpson M."/>
            <person name="Smith T."/>
            <person name="Sprague A."/>
            <person name="Stockwell T."/>
            <person name="Turner R."/>
            <person name="Venter E."/>
            <person name="Wang M."/>
            <person name="Wen M."/>
            <person name="Wu D."/>
            <person name="Wu M."/>
            <person name="Xia A."/>
            <person name="Zandieh A."/>
            <person name="Zhu X."/>
        </authorList>
    </citation>
    <scope>NUCLEOTIDE SEQUENCE</scope>
</reference>
<accession>Q9H5F0</accession>
<dbReference type="AlphaFoldDB" id="Q9H5F0"/>
<dbReference type="EMBL" id="AK027158">
    <property type="protein sequence ID" value="BAB15676.1"/>
    <property type="molecule type" value="mRNA"/>
</dbReference>
<name>Q9H5F0_HUMAN</name>
<organism evidence="1">
    <name type="scientific">Homo sapiens</name>
    <name type="common">Human</name>
    <dbReference type="NCBI Taxonomy" id="9606"/>
    <lineage>
        <taxon>Eukaryota</taxon>
        <taxon>Metazoa</taxon>
        <taxon>Chordata</taxon>
        <taxon>Craniata</taxon>
        <taxon>Vertebrata</taxon>
        <taxon>Euteleostomi</taxon>
        <taxon>Mammalia</taxon>
        <taxon>Eutheria</taxon>
        <taxon>Euarchontoglires</taxon>
        <taxon>Primates</taxon>
        <taxon>Haplorrhini</taxon>
        <taxon>Catarrhini</taxon>
        <taxon>Hominidae</taxon>
        <taxon>Homo</taxon>
    </lineage>
</organism>
<dbReference type="EMBL" id="CH471148">
    <property type="protein sequence ID" value="EAW77129.1"/>
    <property type="molecule type" value="Genomic_DNA"/>
</dbReference>
<protein>
    <submittedName>
        <fullName evidence="2">HCG1782607</fullName>
    </submittedName>
    <submittedName>
        <fullName evidence="1">cDNA: FLJ23505 fis, clone LNG03017</fullName>
    </submittedName>
</protein>
<reference evidence="1" key="1">
    <citation type="submission" date="2000-08" db="EMBL/GenBank/DDBJ databases">
        <title>NEDO human cDNA sequencing project.</title>
        <authorList>
            <person name="Kawakami T."/>
            <person name="Noguchi S."/>
            <person name="Itoh T."/>
            <person name="Shigeta K."/>
            <person name="Senba T."/>
            <person name="Matsumura K."/>
            <person name="Nakajima Y."/>
            <person name="Mizuno T."/>
            <person name="Morinaga M."/>
            <person name="Tanigami A."/>
            <person name="Fujiwara T."/>
            <person name="Ono T."/>
            <person name="Yamada K."/>
            <person name="Fujii Y."/>
            <person name="Ozaki K."/>
            <person name="Hirao M."/>
            <person name="Ohmori Y."/>
            <person name="Ota T."/>
            <person name="Suzuki Y."/>
            <person name="Obayashi M."/>
            <person name="Nishi T."/>
            <person name="Shibahara T."/>
            <person name="Tanaka T."/>
            <person name="Nakamura Y."/>
            <person name="Isogai T."/>
            <person name="Sugano S."/>
        </authorList>
    </citation>
    <scope>NUCLEOTIDE SEQUENCE</scope>
    <source>
        <tissue evidence="1">Human lung</tissue>
    </source>
</reference>
<gene>
    <name evidence="2" type="ORF">hCG_1782607</name>
</gene>